<feature type="transmembrane region" description="Helical" evidence="1">
    <location>
        <begin position="65"/>
        <end position="87"/>
    </location>
</feature>
<accession>A0A1M6EXD0</accession>
<dbReference type="AlphaFoldDB" id="A0A1M6EXD0"/>
<evidence type="ECO:0000256" key="1">
    <source>
        <dbReference type="SAM" id="Phobius"/>
    </source>
</evidence>
<dbReference type="EMBL" id="FQZI01000003">
    <property type="protein sequence ID" value="SHI90154.1"/>
    <property type="molecule type" value="Genomic_DNA"/>
</dbReference>
<gene>
    <name evidence="2" type="ORF">SAMN05444363_2014</name>
</gene>
<keyword evidence="1" id="KW-0472">Membrane</keyword>
<protein>
    <submittedName>
        <fullName evidence="2">Uncharacterized protein</fullName>
    </submittedName>
</protein>
<evidence type="ECO:0000313" key="2">
    <source>
        <dbReference type="EMBL" id="SHI90154.1"/>
    </source>
</evidence>
<keyword evidence="3" id="KW-1185">Reference proteome</keyword>
<proteinExistence type="predicted"/>
<keyword evidence="1" id="KW-1133">Transmembrane helix</keyword>
<evidence type="ECO:0000313" key="3">
    <source>
        <dbReference type="Proteomes" id="UP000184488"/>
    </source>
</evidence>
<sequence length="148" mass="16471">MENRNDTLVVSVDAKEYLQESAKWSKILAIIGFVGIGIMVVIAFFMGIIATFVSPEVSAMRSFPSGIFTILYLLMAGIYYLPVYYLYKYATDTKKALVSNDSELLEAGLEKLKSHHKFLGIMMLVLLSIYALLFVIAIFAGIFAAANY</sequence>
<dbReference type="OrthoDB" id="1121797at2"/>
<dbReference type="STRING" id="415425.SAMN05444363_2014"/>
<keyword evidence="1" id="KW-0812">Transmembrane</keyword>
<feature type="transmembrane region" description="Helical" evidence="1">
    <location>
        <begin position="27"/>
        <end position="53"/>
    </location>
</feature>
<name>A0A1M6EXD0_9FLAO</name>
<reference evidence="3" key="1">
    <citation type="submission" date="2016-11" db="EMBL/GenBank/DDBJ databases">
        <authorList>
            <person name="Varghese N."/>
            <person name="Submissions S."/>
        </authorList>
    </citation>
    <scope>NUCLEOTIDE SEQUENCE [LARGE SCALE GENOMIC DNA]</scope>
    <source>
        <strain evidence="3">DSM 18829</strain>
    </source>
</reference>
<dbReference type="RefSeq" id="WP_073310961.1">
    <property type="nucleotide sequence ID" value="NZ_FQZI01000003.1"/>
</dbReference>
<dbReference type="Proteomes" id="UP000184488">
    <property type="component" value="Unassembled WGS sequence"/>
</dbReference>
<feature type="transmembrane region" description="Helical" evidence="1">
    <location>
        <begin position="118"/>
        <end position="146"/>
    </location>
</feature>
<organism evidence="2 3">
    <name type="scientific">Flavobacterium terrae</name>
    <dbReference type="NCBI Taxonomy" id="415425"/>
    <lineage>
        <taxon>Bacteria</taxon>
        <taxon>Pseudomonadati</taxon>
        <taxon>Bacteroidota</taxon>
        <taxon>Flavobacteriia</taxon>
        <taxon>Flavobacteriales</taxon>
        <taxon>Flavobacteriaceae</taxon>
        <taxon>Flavobacterium</taxon>
    </lineage>
</organism>